<accession>A0A917YG89</accession>
<dbReference type="Proteomes" id="UP000600365">
    <property type="component" value="Unassembled WGS sequence"/>
</dbReference>
<evidence type="ECO:0000256" key="1">
    <source>
        <dbReference type="SAM" id="MobiDB-lite"/>
    </source>
</evidence>
<gene>
    <name evidence="2" type="ORF">GCM10011579_097750</name>
</gene>
<proteinExistence type="predicted"/>
<organism evidence="2 3">
    <name type="scientific">Streptomyces albiflavescens</name>
    <dbReference type="NCBI Taxonomy" id="1623582"/>
    <lineage>
        <taxon>Bacteria</taxon>
        <taxon>Bacillati</taxon>
        <taxon>Actinomycetota</taxon>
        <taxon>Actinomycetes</taxon>
        <taxon>Kitasatosporales</taxon>
        <taxon>Streptomycetaceae</taxon>
        <taxon>Streptomyces</taxon>
    </lineage>
</organism>
<dbReference type="AlphaFoldDB" id="A0A917YG89"/>
<name>A0A917YG89_9ACTN</name>
<keyword evidence="3" id="KW-1185">Reference proteome</keyword>
<protein>
    <submittedName>
        <fullName evidence="2">Uncharacterized protein</fullName>
    </submittedName>
</protein>
<sequence>MAVPTGDQAGVIASLGLTQPSLVTFEVAEEVIDADSHRGFSKEPQGRPRVYVSPELDGWTLVIGRWCNPCDGGRSDEVLRMCVELSARYGQAQAYYYGAQGDGSAWLIAERGSVVRRYCETGEGEDHYLTLGEPLPFERARREQLGLSPTWDAATESDEDEEEWSLATYGMAPEIAAALSISPRDLTAETRTRGTGVLALTPPRDGHTGTSLIGPAAG</sequence>
<feature type="region of interest" description="Disordered" evidence="1">
    <location>
        <begin position="197"/>
        <end position="218"/>
    </location>
</feature>
<dbReference type="EMBL" id="BMMM01000035">
    <property type="protein sequence ID" value="GGN96358.1"/>
    <property type="molecule type" value="Genomic_DNA"/>
</dbReference>
<reference evidence="2 3" key="1">
    <citation type="journal article" date="2014" name="Int. J. Syst. Evol. Microbiol.">
        <title>Complete genome sequence of Corynebacterium casei LMG S-19264T (=DSM 44701T), isolated from a smear-ripened cheese.</title>
        <authorList>
            <consortium name="US DOE Joint Genome Institute (JGI-PGF)"/>
            <person name="Walter F."/>
            <person name="Albersmeier A."/>
            <person name="Kalinowski J."/>
            <person name="Ruckert C."/>
        </authorList>
    </citation>
    <scope>NUCLEOTIDE SEQUENCE [LARGE SCALE GENOMIC DNA]</scope>
    <source>
        <strain evidence="2 3">CGMCC 4.7111</strain>
    </source>
</reference>
<evidence type="ECO:0000313" key="2">
    <source>
        <dbReference type="EMBL" id="GGN96358.1"/>
    </source>
</evidence>
<comment type="caution">
    <text evidence="2">The sequence shown here is derived from an EMBL/GenBank/DDBJ whole genome shotgun (WGS) entry which is preliminary data.</text>
</comment>
<evidence type="ECO:0000313" key="3">
    <source>
        <dbReference type="Proteomes" id="UP000600365"/>
    </source>
</evidence>